<keyword evidence="3" id="KW-1185">Reference proteome</keyword>
<evidence type="ECO:0000259" key="1">
    <source>
        <dbReference type="Pfam" id="PF00389"/>
    </source>
</evidence>
<dbReference type="Proteomes" id="UP000075670">
    <property type="component" value="Unassembled WGS sequence"/>
</dbReference>
<evidence type="ECO:0000313" key="3">
    <source>
        <dbReference type="Proteomes" id="UP000075670"/>
    </source>
</evidence>
<dbReference type="Pfam" id="PF00389">
    <property type="entry name" value="2-Hacid_dh"/>
    <property type="match status" value="1"/>
</dbReference>
<dbReference type="SUPFAM" id="SSF52283">
    <property type="entry name" value="Formate/glycerate dehydrogenase catalytic domain-like"/>
    <property type="match status" value="1"/>
</dbReference>
<comment type="caution">
    <text evidence="2">The sequence shown here is derived from an EMBL/GenBank/DDBJ whole genome shotgun (WGS) entry which is preliminary data.</text>
</comment>
<dbReference type="InterPro" id="IPR006139">
    <property type="entry name" value="D-isomer_2_OHA_DH_cat_dom"/>
</dbReference>
<organism evidence="2 3">
    <name type="scientific">Moorella mulderi DSM 14980</name>
    <dbReference type="NCBI Taxonomy" id="1122241"/>
    <lineage>
        <taxon>Bacteria</taxon>
        <taxon>Bacillati</taxon>
        <taxon>Bacillota</taxon>
        <taxon>Clostridia</taxon>
        <taxon>Neomoorellales</taxon>
        <taxon>Neomoorellaceae</taxon>
        <taxon>Neomoorella</taxon>
    </lineage>
</organism>
<dbReference type="RefSeq" id="WP_062286130.1">
    <property type="nucleotide sequence ID" value="NZ_LTBC01000026.1"/>
</dbReference>
<dbReference type="EMBL" id="LTBC01000026">
    <property type="protein sequence ID" value="KYH30617.1"/>
    <property type="molecule type" value="Genomic_DNA"/>
</dbReference>
<dbReference type="AlphaFoldDB" id="A0A151ATA5"/>
<gene>
    <name evidence="2" type="ORF">MOMUL_30050</name>
</gene>
<feature type="domain" description="D-isomer specific 2-hydroxyacid dehydrogenase catalytic" evidence="1">
    <location>
        <begin position="8"/>
        <end position="73"/>
    </location>
</feature>
<evidence type="ECO:0000313" key="2">
    <source>
        <dbReference type="EMBL" id="KYH30617.1"/>
    </source>
</evidence>
<dbReference type="PATRIC" id="fig|1122241.3.peg.3204"/>
<dbReference type="Gene3D" id="3.40.50.720">
    <property type="entry name" value="NAD(P)-binding Rossmann-like Domain"/>
    <property type="match status" value="1"/>
</dbReference>
<dbReference type="GO" id="GO:0051287">
    <property type="term" value="F:NAD binding"/>
    <property type="evidence" value="ECO:0007669"/>
    <property type="project" value="InterPro"/>
</dbReference>
<dbReference type="GO" id="GO:0016616">
    <property type="term" value="F:oxidoreductase activity, acting on the CH-OH group of donors, NAD or NADP as acceptor"/>
    <property type="evidence" value="ECO:0007669"/>
    <property type="project" value="InterPro"/>
</dbReference>
<proteinExistence type="predicted"/>
<reference evidence="2 3" key="1">
    <citation type="submission" date="2016-02" db="EMBL/GenBank/DDBJ databases">
        <title>Genome sequence of Moorella mulderi DSM 14980.</title>
        <authorList>
            <person name="Poehlein A."/>
            <person name="Daniel R."/>
        </authorList>
    </citation>
    <scope>NUCLEOTIDE SEQUENCE [LARGE SCALE GENOMIC DNA]</scope>
    <source>
        <strain evidence="2 3">DSM 14980</strain>
    </source>
</reference>
<name>A0A151ATA5_9FIRM</name>
<protein>
    <submittedName>
        <fullName evidence="2">D-3-phosphoglycerate dehydrogenase</fullName>
    </submittedName>
</protein>
<accession>A0A151ATA5</accession>
<sequence>MTQQKPKVLVTEPIHQAGLDLLQPEVELVLKYNMTPGQLMEEIACVEPVVVRSLTNITREVIKKGAKLLVIGKTRFSKWIMLS</sequence>